<feature type="transmembrane region" description="Helical" evidence="1">
    <location>
        <begin position="12"/>
        <end position="33"/>
    </location>
</feature>
<dbReference type="HOGENOM" id="CLU_1258638_0_0_1"/>
<dbReference type="Ensembl" id="ENSCINT00000030904.1">
    <property type="protein sequence ID" value="ENSCINP00000034590.1"/>
    <property type="gene ID" value="ENSCING00000025174.1"/>
</dbReference>
<sequence>MLEYMTSQCWLSAVVTMATTPMMFVISIVLMKYPIYVGESLKSLSPLGGVEEILQKFDDVVSTVGIPPSRSSSDSWLLPWKLRFQHRVATEDDILTRDLDAGFILRNHRLPRRTRSAPAIMMSPPDDVSMTSVSELSCAHMWSRKWMVDDWHRVHRSMKDSIERLFEQCDDDSVSMFSWADAEYRRVPSRISDRGYVTRPTEVPDWLESELDRRKKGSDV</sequence>
<evidence type="ECO:0000256" key="1">
    <source>
        <dbReference type="SAM" id="Phobius"/>
    </source>
</evidence>
<dbReference type="InParanoid" id="H2XY56"/>
<evidence type="ECO:0000313" key="2">
    <source>
        <dbReference type="Ensembl" id="ENSCINP00000034590.1"/>
    </source>
</evidence>
<proteinExistence type="predicted"/>
<reference evidence="2" key="3">
    <citation type="submission" date="2025-09" db="UniProtKB">
        <authorList>
            <consortium name="Ensembl"/>
        </authorList>
    </citation>
    <scope>IDENTIFICATION</scope>
</reference>
<name>H2XY56_CIOIN</name>
<keyword evidence="3" id="KW-1185">Reference proteome</keyword>
<organism evidence="2 3">
    <name type="scientific">Ciona intestinalis</name>
    <name type="common">Transparent sea squirt</name>
    <name type="synonym">Ascidia intestinalis</name>
    <dbReference type="NCBI Taxonomy" id="7719"/>
    <lineage>
        <taxon>Eukaryota</taxon>
        <taxon>Metazoa</taxon>
        <taxon>Chordata</taxon>
        <taxon>Tunicata</taxon>
        <taxon>Ascidiacea</taxon>
        <taxon>Phlebobranchia</taxon>
        <taxon>Cionidae</taxon>
        <taxon>Ciona</taxon>
    </lineage>
</organism>
<reference evidence="2" key="2">
    <citation type="submission" date="2025-08" db="UniProtKB">
        <authorList>
            <consortium name="Ensembl"/>
        </authorList>
    </citation>
    <scope>IDENTIFICATION</scope>
</reference>
<accession>H2XY56</accession>
<evidence type="ECO:0000313" key="3">
    <source>
        <dbReference type="Proteomes" id="UP000008144"/>
    </source>
</evidence>
<reference evidence="3" key="1">
    <citation type="journal article" date="2002" name="Science">
        <title>The draft genome of Ciona intestinalis: insights into chordate and vertebrate origins.</title>
        <authorList>
            <person name="Dehal P."/>
            <person name="Satou Y."/>
            <person name="Campbell R.K."/>
            <person name="Chapman J."/>
            <person name="Degnan B."/>
            <person name="De Tomaso A."/>
            <person name="Davidson B."/>
            <person name="Di Gregorio A."/>
            <person name="Gelpke M."/>
            <person name="Goodstein D.M."/>
            <person name="Harafuji N."/>
            <person name="Hastings K.E."/>
            <person name="Ho I."/>
            <person name="Hotta K."/>
            <person name="Huang W."/>
            <person name="Kawashima T."/>
            <person name="Lemaire P."/>
            <person name="Martinez D."/>
            <person name="Meinertzhagen I.A."/>
            <person name="Necula S."/>
            <person name="Nonaka M."/>
            <person name="Putnam N."/>
            <person name="Rash S."/>
            <person name="Saiga H."/>
            <person name="Satake M."/>
            <person name="Terry A."/>
            <person name="Yamada L."/>
            <person name="Wang H.G."/>
            <person name="Awazu S."/>
            <person name="Azumi K."/>
            <person name="Boore J."/>
            <person name="Branno M."/>
            <person name="Chin-Bow S."/>
            <person name="DeSantis R."/>
            <person name="Doyle S."/>
            <person name="Francino P."/>
            <person name="Keys D.N."/>
            <person name="Haga S."/>
            <person name="Hayashi H."/>
            <person name="Hino K."/>
            <person name="Imai K.S."/>
            <person name="Inaba K."/>
            <person name="Kano S."/>
            <person name="Kobayashi K."/>
            <person name="Kobayashi M."/>
            <person name="Lee B.I."/>
            <person name="Makabe K.W."/>
            <person name="Manohar C."/>
            <person name="Matassi G."/>
            <person name="Medina M."/>
            <person name="Mochizuki Y."/>
            <person name="Mount S."/>
            <person name="Morishita T."/>
            <person name="Miura S."/>
            <person name="Nakayama A."/>
            <person name="Nishizaka S."/>
            <person name="Nomoto H."/>
            <person name="Ohta F."/>
            <person name="Oishi K."/>
            <person name="Rigoutsos I."/>
            <person name="Sano M."/>
            <person name="Sasaki A."/>
            <person name="Sasakura Y."/>
            <person name="Shoguchi E."/>
            <person name="Shin-i T."/>
            <person name="Spagnuolo A."/>
            <person name="Stainier D."/>
            <person name="Suzuki M.M."/>
            <person name="Tassy O."/>
            <person name="Takatori N."/>
            <person name="Tokuoka M."/>
            <person name="Yagi K."/>
            <person name="Yoshizaki F."/>
            <person name="Wada S."/>
            <person name="Zhang C."/>
            <person name="Hyatt P.D."/>
            <person name="Larimer F."/>
            <person name="Detter C."/>
            <person name="Doggett N."/>
            <person name="Glavina T."/>
            <person name="Hawkins T."/>
            <person name="Richardson P."/>
            <person name="Lucas S."/>
            <person name="Kohara Y."/>
            <person name="Levine M."/>
            <person name="Satoh N."/>
            <person name="Rokhsar D.S."/>
        </authorList>
    </citation>
    <scope>NUCLEOTIDE SEQUENCE [LARGE SCALE GENOMIC DNA]</scope>
</reference>
<dbReference type="Proteomes" id="UP000008144">
    <property type="component" value="Unassembled WGS sequence"/>
</dbReference>
<keyword evidence="1" id="KW-0472">Membrane</keyword>
<keyword evidence="1" id="KW-1133">Transmembrane helix</keyword>
<dbReference type="AlphaFoldDB" id="H2XY56"/>
<protein>
    <submittedName>
        <fullName evidence="2">Uncharacterized protein</fullName>
    </submittedName>
</protein>
<keyword evidence="1" id="KW-0812">Transmembrane</keyword>